<dbReference type="AlphaFoldDB" id="E6MEB9"/>
<dbReference type="GO" id="GO:0016773">
    <property type="term" value="F:phosphotransferase activity, alcohol group as acceptor"/>
    <property type="evidence" value="ECO:0007669"/>
    <property type="project" value="InterPro"/>
</dbReference>
<dbReference type="EMBL" id="AEQN01000007">
    <property type="protein sequence ID" value="EFV02444.1"/>
    <property type="molecule type" value="Genomic_DNA"/>
</dbReference>
<comment type="caution">
    <text evidence="7">The sequence shown here is derived from an EMBL/GenBank/DDBJ whole genome shotgun (WGS) entry which is preliminary data.</text>
</comment>
<dbReference type="PROSITE" id="PS00445">
    <property type="entry name" value="FGGY_KINASES_2"/>
    <property type="match status" value="1"/>
</dbReference>
<keyword evidence="3 4" id="KW-0418">Kinase</keyword>
<dbReference type="SUPFAM" id="SSF53067">
    <property type="entry name" value="Actin-like ATPase domain"/>
    <property type="match status" value="2"/>
</dbReference>
<accession>E6MEB9</accession>
<keyword evidence="8" id="KW-1185">Reference proteome</keyword>
<dbReference type="InterPro" id="IPR000577">
    <property type="entry name" value="Carb_kinase_FGGY"/>
</dbReference>
<keyword evidence="2 4" id="KW-0808">Transferase</keyword>
<protein>
    <submittedName>
        <fullName evidence="7">Carbohydrate kinase, FGGY family protein</fullName>
    </submittedName>
</protein>
<proteinExistence type="inferred from homology"/>
<evidence type="ECO:0000259" key="6">
    <source>
        <dbReference type="Pfam" id="PF02782"/>
    </source>
</evidence>
<dbReference type="STRING" id="887929.HMP0721_0352"/>
<evidence type="ECO:0000256" key="4">
    <source>
        <dbReference type="RuleBase" id="RU003733"/>
    </source>
</evidence>
<dbReference type="InterPro" id="IPR018484">
    <property type="entry name" value="FGGY_N"/>
</dbReference>
<evidence type="ECO:0000313" key="8">
    <source>
        <dbReference type="Proteomes" id="UP000004754"/>
    </source>
</evidence>
<dbReference type="PIRSF" id="PIRSF000538">
    <property type="entry name" value="GlpK"/>
    <property type="match status" value="1"/>
</dbReference>
<evidence type="ECO:0000256" key="2">
    <source>
        <dbReference type="ARBA" id="ARBA00022679"/>
    </source>
</evidence>
<evidence type="ECO:0000259" key="5">
    <source>
        <dbReference type="Pfam" id="PF00370"/>
    </source>
</evidence>
<feature type="domain" description="Carbohydrate kinase FGGY N-terminal" evidence="5">
    <location>
        <begin position="5"/>
        <end position="249"/>
    </location>
</feature>
<reference evidence="7 8" key="1">
    <citation type="submission" date="2010-12" db="EMBL/GenBank/DDBJ databases">
        <authorList>
            <person name="Muzny D."/>
            <person name="Qin X."/>
            <person name="Deng J."/>
            <person name="Jiang H."/>
            <person name="Liu Y."/>
            <person name="Qu J."/>
            <person name="Song X.-Z."/>
            <person name="Zhang L."/>
            <person name="Thornton R."/>
            <person name="Coyle M."/>
            <person name="Francisco L."/>
            <person name="Jackson L."/>
            <person name="Javaid M."/>
            <person name="Korchina V."/>
            <person name="Kovar C."/>
            <person name="Mata R."/>
            <person name="Mathew T."/>
            <person name="Ngo R."/>
            <person name="Nguyen L."/>
            <person name="Nguyen N."/>
            <person name="Okwuonu G."/>
            <person name="Ongeri F."/>
            <person name="Pham C."/>
            <person name="Simmons D."/>
            <person name="Wilczek-Boney K."/>
            <person name="Hale W."/>
            <person name="Jakkamsetti A."/>
            <person name="Pham P."/>
            <person name="Ruth R."/>
            <person name="San Lucas F."/>
            <person name="Warren J."/>
            <person name="Zhang J."/>
            <person name="Zhao Z."/>
            <person name="Zhou C."/>
            <person name="Zhu D."/>
            <person name="Lee S."/>
            <person name="Bess C."/>
            <person name="Blankenburg K."/>
            <person name="Forbes L."/>
            <person name="Fu Q."/>
            <person name="Gubbala S."/>
            <person name="Hirani K."/>
            <person name="Jayaseelan J.C."/>
            <person name="Lara F."/>
            <person name="Munidasa M."/>
            <person name="Palculict T."/>
            <person name="Patil S."/>
            <person name="Pu L.-L."/>
            <person name="Saada N."/>
            <person name="Tang L."/>
            <person name="Weissenberger G."/>
            <person name="Zhu Y."/>
            <person name="Hemphill L."/>
            <person name="Shang Y."/>
            <person name="Youmans B."/>
            <person name="Ayvaz T."/>
            <person name="Ross M."/>
            <person name="Santibanez J."/>
            <person name="Aqrawi P."/>
            <person name="Gross S."/>
            <person name="Joshi V."/>
            <person name="Fowler G."/>
            <person name="Nazareth L."/>
            <person name="Reid J."/>
            <person name="Worley K."/>
            <person name="Petrosino J."/>
            <person name="Highlander S."/>
            <person name="Gibbs R."/>
        </authorList>
    </citation>
    <scope>NUCLEOTIDE SEQUENCE [LARGE SCALE GENOMIC DNA]</scope>
    <source>
        <strain evidence="7 8">ATCC 23263</strain>
    </source>
</reference>
<dbReference type="PANTHER" id="PTHR43095:SF5">
    <property type="entry name" value="XYLULOSE KINASE"/>
    <property type="match status" value="1"/>
</dbReference>
<dbReference type="InterPro" id="IPR050406">
    <property type="entry name" value="FGGY_Carb_Kinase"/>
</dbReference>
<sequence>MAKFIVGIDAGTTGLKTMIFELNGNPLASAYRSYPCKFPHAGWVEQDPWDLWNALCETSKETIAKADIDPKEIASIAISSQRGTFFAVDKDWNPIEDAIVWSDVRATKEAQWIGSHFGIDKYYGIAASAMTPSFSYSKFKWVRDNRPDLYEEAYLFVNGQEWLLHQLGSEEVFTDPSSLAMNGMMDVAKLDWSDELLDAINVSRSKLPPVKHPARQVGCISPKAAELTGFHAGTSICVGGGDQQCAAVGSGIIKEGMAEITVGTAGVIVAAVDKVYEESHHEIYFSGHANPGKWDMEGQVTMAASNLKWFRDTFCDAETAVSKVSGKDVYDIICEEAANAYVGSRGLLYFPFLQGQLTPYYCDAARAGYVGMTPAHGKAEMARAVLEGVAYELNMSINAMQRVLGRPFDVIRLSGGGAKSPLWRQIQADVYGVPVEKLKIFDCGLVGSAALGATAVGIFDNIEEAVGNLVHTDGFVEPDMHHHEIYKEYFGIFRDAFLAWRDRGIYDRLAAATDKYWDAK</sequence>
<dbReference type="Gene3D" id="3.30.420.40">
    <property type="match status" value="2"/>
</dbReference>
<name>E6MEB9_9FIRM</name>
<gene>
    <name evidence="7" type="ORF">HMP0721_0352</name>
</gene>
<dbReference type="Pfam" id="PF00370">
    <property type="entry name" value="FGGY_N"/>
    <property type="match status" value="1"/>
</dbReference>
<dbReference type="OrthoDB" id="1762170at2"/>
<dbReference type="InterPro" id="IPR018483">
    <property type="entry name" value="Carb_kinase_FGGY_CS"/>
</dbReference>
<organism evidence="7 8">
    <name type="scientific">Pseudoramibacter alactolyticus ATCC 23263</name>
    <dbReference type="NCBI Taxonomy" id="887929"/>
    <lineage>
        <taxon>Bacteria</taxon>
        <taxon>Bacillati</taxon>
        <taxon>Bacillota</taxon>
        <taxon>Clostridia</taxon>
        <taxon>Eubacteriales</taxon>
        <taxon>Eubacteriaceae</taxon>
        <taxon>Pseudoramibacter</taxon>
    </lineage>
</organism>
<dbReference type="eggNOG" id="COG1070">
    <property type="taxonomic scope" value="Bacteria"/>
</dbReference>
<evidence type="ECO:0000256" key="3">
    <source>
        <dbReference type="ARBA" id="ARBA00022777"/>
    </source>
</evidence>
<dbReference type="Proteomes" id="UP000004754">
    <property type="component" value="Unassembled WGS sequence"/>
</dbReference>
<dbReference type="HOGENOM" id="CLU_009281_3_0_9"/>
<dbReference type="PROSITE" id="PS00933">
    <property type="entry name" value="FGGY_KINASES_1"/>
    <property type="match status" value="1"/>
</dbReference>
<evidence type="ECO:0000256" key="1">
    <source>
        <dbReference type="ARBA" id="ARBA00009156"/>
    </source>
</evidence>
<feature type="domain" description="Carbohydrate kinase FGGY C-terminal" evidence="6">
    <location>
        <begin position="287"/>
        <end position="455"/>
    </location>
</feature>
<dbReference type="PANTHER" id="PTHR43095">
    <property type="entry name" value="SUGAR KINASE"/>
    <property type="match status" value="1"/>
</dbReference>
<dbReference type="GO" id="GO:0005975">
    <property type="term" value="P:carbohydrate metabolic process"/>
    <property type="evidence" value="ECO:0007669"/>
    <property type="project" value="InterPro"/>
</dbReference>
<dbReference type="CDD" id="cd07779">
    <property type="entry name" value="ASKHA_NBD_FGGY_YgcE-like"/>
    <property type="match status" value="1"/>
</dbReference>
<dbReference type="Pfam" id="PF02782">
    <property type="entry name" value="FGGY_C"/>
    <property type="match status" value="1"/>
</dbReference>
<dbReference type="InterPro" id="IPR043129">
    <property type="entry name" value="ATPase_NBD"/>
</dbReference>
<dbReference type="GO" id="GO:0016301">
    <property type="term" value="F:kinase activity"/>
    <property type="evidence" value="ECO:0007669"/>
    <property type="project" value="UniProtKB-KW"/>
</dbReference>
<dbReference type="InterPro" id="IPR018485">
    <property type="entry name" value="FGGY_C"/>
</dbReference>
<evidence type="ECO:0000313" key="7">
    <source>
        <dbReference type="EMBL" id="EFV02444.1"/>
    </source>
</evidence>
<dbReference type="RefSeq" id="WP_006597771.1">
    <property type="nucleotide sequence ID" value="NZ_GL622359.1"/>
</dbReference>
<comment type="similarity">
    <text evidence="1 4">Belongs to the FGGY kinase family.</text>
</comment>